<sequence length="152" mass="17639">MSYHKLWFRQTAKNLKLLHPYPEFSKIQGLVKSAMPQLITDLKAEGEDLNDPQVWWQALYMDALLLVENSAGESFKIAVGLQDKWKPALNAHRTISSPTFQKCRERLDIDQHWLFYVTSKYPYGEEVWIDLIYAQVDRDPPPSTCVLLDVDA</sequence>
<evidence type="ECO:0000313" key="2">
    <source>
        <dbReference type="Proteomes" id="UP001268256"/>
    </source>
</evidence>
<accession>A0AAE4FSY1</accession>
<dbReference type="Proteomes" id="UP001268256">
    <property type="component" value="Unassembled WGS sequence"/>
</dbReference>
<dbReference type="RefSeq" id="WP_322878855.1">
    <property type="nucleotide sequence ID" value="NZ_JAVMIP010000014.1"/>
</dbReference>
<comment type="caution">
    <text evidence="1">The sequence shown here is derived from an EMBL/GenBank/DDBJ whole genome shotgun (WGS) entry which is preliminary data.</text>
</comment>
<keyword evidence="2" id="KW-1185">Reference proteome</keyword>
<dbReference type="AlphaFoldDB" id="A0AAE4FSY1"/>
<evidence type="ECO:0000313" key="1">
    <source>
        <dbReference type="EMBL" id="MDS3861620.1"/>
    </source>
</evidence>
<name>A0AAE4FSY1_9CYAN</name>
<proteinExistence type="predicted"/>
<organism evidence="1 2">
    <name type="scientific">Pseudocalidococcus azoricus BACA0444</name>
    <dbReference type="NCBI Taxonomy" id="2918990"/>
    <lineage>
        <taxon>Bacteria</taxon>
        <taxon>Bacillati</taxon>
        <taxon>Cyanobacteriota</taxon>
        <taxon>Cyanophyceae</taxon>
        <taxon>Acaryochloridales</taxon>
        <taxon>Thermosynechococcaceae</taxon>
        <taxon>Pseudocalidococcus</taxon>
        <taxon>Pseudocalidococcus azoricus</taxon>
    </lineage>
</organism>
<protein>
    <submittedName>
        <fullName evidence="1">Uncharacterized protein</fullName>
    </submittedName>
</protein>
<dbReference type="EMBL" id="JAVMIP010000014">
    <property type="protein sequence ID" value="MDS3861620.1"/>
    <property type="molecule type" value="Genomic_DNA"/>
</dbReference>
<reference evidence="2" key="1">
    <citation type="submission" date="2023-07" db="EMBL/GenBank/DDBJ databases">
        <authorList>
            <person name="Luz R."/>
            <person name="Cordeiro R."/>
            <person name="Fonseca A."/>
            <person name="Goncalves V."/>
        </authorList>
    </citation>
    <scope>NUCLEOTIDE SEQUENCE [LARGE SCALE GENOMIC DNA]</scope>
    <source>
        <strain evidence="2">BACA0444</strain>
    </source>
</reference>
<gene>
    <name evidence="1" type="ORF">RIF25_12470</name>
</gene>